<dbReference type="InterPro" id="IPR059180">
    <property type="entry name" value="3D_YorM"/>
</dbReference>
<evidence type="ECO:0000256" key="5">
    <source>
        <dbReference type="SAM" id="MobiDB-lite"/>
    </source>
</evidence>
<dbReference type="PANTHER" id="PTHR47053:SF1">
    <property type="entry name" value="MUREIN DD-ENDOPEPTIDASE MEPH-RELATED"/>
    <property type="match status" value="1"/>
</dbReference>
<evidence type="ECO:0000256" key="6">
    <source>
        <dbReference type="SAM" id="Phobius"/>
    </source>
</evidence>
<dbReference type="SUPFAM" id="SSF54001">
    <property type="entry name" value="Cysteine proteinases"/>
    <property type="match status" value="1"/>
</dbReference>
<evidence type="ECO:0000256" key="1">
    <source>
        <dbReference type="ARBA" id="ARBA00007074"/>
    </source>
</evidence>
<feature type="transmembrane region" description="Helical" evidence="6">
    <location>
        <begin position="384"/>
        <end position="403"/>
    </location>
</feature>
<keyword evidence="6" id="KW-1133">Transmembrane helix</keyword>
<feature type="compositionally biased region" description="Basic and acidic residues" evidence="5">
    <location>
        <begin position="1"/>
        <end position="25"/>
    </location>
</feature>
<sequence length="827" mass="90310">MQEYKARDKTVRKMSRDGLTEENLHSGETVRVSHREREERILPKQAEDIPFSPAEKAPEQTAEGRKRRQKLMDQPETGQGEASPHAVGMETAGTDGLGGTDPAIRPGSMTGNTAESGQAEPAGEENPASAAHSSIREQSFRSGNIRGHPSDTSALLESVSEVSHLRKKKMVQEYARKGQGKPEDAATIEDFREEIKGKTKREQIQKEQKKAGRLSFDKENGMVRGAGMGISKKAVSAAAGSAAVYVHGKTHEAEQENAAVEGTHRAELMAESALRYAMHRTSRGLHKRNARLKESVSPEEGKGRFFYGTAQEAGEKAASKAARDADQAKKGILQKFWQKRQYKKAYQAAKKGGKTAAGTAKATQTMASKARGVVSAVLGRTKGIIAIVVAVGLFFVMIASLLASCGASIQGGAASTIVSTTYASTDEDIYAVEDAYLELEEALNEQINSMESRHPGYDEYRYQIDEISHNPYHLISYFSAKYGEFTYEQVKDEIEEIFQRQYSITTESTRETVTETKMVRVGESLGQVVTSGYCSCSICCGQWAGGPTASGVYPTANHTIAVDASNPFVPIGTKVIMNGVEYVVEDTGAFARYGVQFDVYYSDHAAASAHGHQTWEAYLADDNGSQEVEVTTTQEVNRLDVTLTNHGLDAVLRELMDENEEGRYDLYNGTYGNRDYLFDTETLPGGGGDFGYEIPAEALTDQKFANMIREAEKYLGYPYVWGGSSPSTSFDCSGFVSWVINNCGNGWNIGRQTTDGLMGYCSEVSPAEAKPGDLIFFQGTYDTPGASHVGIYVGDNMMIHCGNPIQYTSIASSYWQEHFLAFGRIHG</sequence>
<feature type="region of interest" description="Disordered" evidence="5">
    <location>
        <begin position="1"/>
        <end position="156"/>
    </location>
</feature>
<evidence type="ECO:0000256" key="4">
    <source>
        <dbReference type="ARBA" id="ARBA00022807"/>
    </source>
</evidence>
<evidence type="ECO:0000259" key="7">
    <source>
        <dbReference type="PROSITE" id="PS51935"/>
    </source>
</evidence>
<reference evidence="8 9" key="1">
    <citation type="journal article" date="2021" name="ISME Commun">
        <title>Automated analysis of genomic sequences facilitates high-throughput and comprehensive description of bacteria.</title>
        <authorList>
            <person name="Hitch T.C.A."/>
        </authorList>
    </citation>
    <scope>NUCLEOTIDE SEQUENCE [LARGE SCALE GENOMIC DNA]</scope>
    <source>
        <strain evidence="8 9">Sanger_109</strain>
    </source>
</reference>
<dbReference type="PANTHER" id="PTHR47053">
    <property type="entry name" value="MUREIN DD-ENDOPEPTIDASE MEPH-RELATED"/>
    <property type="match status" value="1"/>
</dbReference>
<dbReference type="CDD" id="cd14667">
    <property type="entry name" value="3D_containing_proteins"/>
    <property type="match status" value="1"/>
</dbReference>
<feature type="compositionally biased region" description="Basic and acidic residues" evidence="5">
    <location>
        <begin position="31"/>
        <end position="47"/>
    </location>
</feature>
<dbReference type="Proteomes" id="UP001652442">
    <property type="component" value="Unassembled WGS sequence"/>
</dbReference>
<dbReference type="PROSITE" id="PS51935">
    <property type="entry name" value="NLPC_P60"/>
    <property type="match status" value="1"/>
</dbReference>
<comment type="similarity">
    <text evidence="1">Belongs to the peptidase C40 family.</text>
</comment>
<evidence type="ECO:0000256" key="3">
    <source>
        <dbReference type="ARBA" id="ARBA00022801"/>
    </source>
</evidence>
<proteinExistence type="inferred from homology"/>
<keyword evidence="9" id="KW-1185">Reference proteome</keyword>
<feature type="domain" description="NlpC/P60" evidence="7">
    <location>
        <begin position="701"/>
        <end position="826"/>
    </location>
</feature>
<evidence type="ECO:0000313" key="8">
    <source>
        <dbReference type="EMBL" id="MCU6761942.1"/>
    </source>
</evidence>
<evidence type="ECO:0000313" key="9">
    <source>
        <dbReference type="Proteomes" id="UP001652442"/>
    </source>
</evidence>
<protein>
    <submittedName>
        <fullName evidence="8">NlpC/P60 family protein</fullName>
    </submittedName>
</protein>
<dbReference type="InterPro" id="IPR000064">
    <property type="entry name" value="NLP_P60_dom"/>
</dbReference>
<keyword evidence="6" id="KW-0472">Membrane</keyword>
<evidence type="ECO:0000256" key="2">
    <source>
        <dbReference type="ARBA" id="ARBA00022670"/>
    </source>
</evidence>
<dbReference type="NCBIfam" id="NF045974">
    <property type="entry name" value="conju_CD1108"/>
    <property type="match status" value="1"/>
</dbReference>
<keyword evidence="4" id="KW-0788">Thiol protease</keyword>
<keyword evidence="2" id="KW-0645">Protease</keyword>
<keyword evidence="6" id="KW-0812">Transmembrane</keyword>
<dbReference type="Gene3D" id="3.90.1720.10">
    <property type="entry name" value="endopeptidase domain like (from Nostoc punctiforme)"/>
    <property type="match status" value="1"/>
</dbReference>
<dbReference type="Pfam" id="PF00877">
    <property type="entry name" value="NLPC_P60"/>
    <property type="match status" value="1"/>
</dbReference>
<comment type="caution">
    <text evidence="8">The sequence shown here is derived from an EMBL/GenBank/DDBJ whole genome shotgun (WGS) entry which is preliminary data.</text>
</comment>
<dbReference type="InterPro" id="IPR038765">
    <property type="entry name" value="Papain-like_cys_pep_sf"/>
</dbReference>
<dbReference type="EMBL" id="JAOQJQ010000002">
    <property type="protein sequence ID" value="MCU6761942.1"/>
    <property type="molecule type" value="Genomic_DNA"/>
</dbReference>
<keyword evidence="3" id="KW-0378">Hydrolase</keyword>
<accession>A0ABT2TJY1</accession>
<dbReference type="InterPro" id="IPR051202">
    <property type="entry name" value="Peptidase_C40"/>
</dbReference>
<gene>
    <name evidence="8" type="ORF">OCV88_06245</name>
</gene>
<organism evidence="8 9">
    <name type="scientific">Brotonthovivens ammoniilytica</name>
    <dbReference type="NCBI Taxonomy" id="2981725"/>
    <lineage>
        <taxon>Bacteria</taxon>
        <taxon>Bacillati</taxon>
        <taxon>Bacillota</taxon>
        <taxon>Clostridia</taxon>
        <taxon>Lachnospirales</taxon>
        <taxon>Lachnospiraceae</taxon>
        <taxon>Brotonthovivens</taxon>
    </lineage>
</organism>
<name>A0ABT2TJY1_9FIRM</name>